<keyword evidence="3" id="KW-1185">Reference proteome</keyword>
<protein>
    <recommendedName>
        <fullName evidence="4">Transposase</fullName>
    </recommendedName>
</protein>
<dbReference type="AlphaFoldDB" id="F0IZW8"/>
<accession>F0IZW8</accession>
<feature type="compositionally biased region" description="Low complexity" evidence="1">
    <location>
        <begin position="41"/>
        <end position="52"/>
    </location>
</feature>
<dbReference type="InterPro" id="IPR012337">
    <property type="entry name" value="RNaseH-like_sf"/>
</dbReference>
<name>F0IZW8_ACIMA</name>
<organism evidence="2 3">
    <name type="scientific">Acidiphilium multivorum (strain DSM 11245 / JCM 8867 / NBRC 100883 / AIU 301)</name>
    <dbReference type="NCBI Taxonomy" id="926570"/>
    <lineage>
        <taxon>Bacteria</taxon>
        <taxon>Pseudomonadati</taxon>
        <taxon>Pseudomonadota</taxon>
        <taxon>Alphaproteobacteria</taxon>
        <taxon>Acetobacterales</taxon>
        <taxon>Acidocellaceae</taxon>
        <taxon>Acidiphilium</taxon>
    </lineage>
</organism>
<sequence length="58" mass="6622">MAVVHCLFSRRIIGWSMKTERDAALVIDALRMAVWRRGNTSSSRSAMSPSWSLRPRLC</sequence>
<gene>
    <name evidence="2" type="ordered locus">ACMV_19810</name>
</gene>
<dbReference type="SUPFAM" id="SSF53098">
    <property type="entry name" value="Ribonuclease H-like"/>
    <property type="match status" value="1"/>
</dbReference>
<evidence type="ECO:0000256" key="1">
    <source>
        <dbReference type="SAM" id="MobiDB-lite"/>
    </source>
</evidence>
<dbReference type="Proteomes" id="UP000007100">
    <property type="component" value="Chromosome"/>
</dbReference>
<dbReference type="HOGENOM" id="CLU_2968809_0_0_5"/>
<evidence type="ECO:0000313" key="3">
    <source>
        <dbReference type="Proteomes" id="UP000007100"/>
    </source>
</evidence>
<feature type="region of interest" description="Disordered" evidence="1">
    <location>
        <begin position="38"/>
        <end position="58"/>
    </location>
</feature>
<evidence type="ECO:0000313" key="2">
    <source>
        <dbReference type="EMBL" id="BAJ81328.1"/>
    </source>
</evidence>
<reference evidence="2 3" key="1">
    <citation type="submission" date="2010-12" db="EMBL/GenBank/DDBJ databases">
        <title>Whole genome sequence of Acidiphilium multivorum AIU301.</title>
        <authorList>
            <person name="Narita-Yamada S."/>
            <person name="Nakamura S."/>
            <person name="Ito N."/>
            <person name="Takarada H."/>
            <person name="Katano Y."/>
            <person name="Nakazawa H."/>
            <person name="Hosoyama A."/>
            <person name="Yamada R."/>
            <person name="Fujita N."/>
        </authorList>
    </citation>
    <scope>NUCLEOTIDE SEQUENCE [LARGE SCALE GENOMIC DNA]</scope>
    <source>
        <strain evidence="3">DSM 11245 / JCM 8867 / AIU301</strain>
    </source>
</reference>
<dbReference type="KEGG" id="amv:ACMV_19810"/>
<evidence type="ECO:0008006" key="4">
    <source>
        <dbReference type="Google" id="ProtNLM"/>
    </source>
</evidence>
<proteinExistence type="predicted"/>
<dbReference type="EMBL" id="AP012035">
    <property type="protein sequence ID" value="BAJ81328.1"/>
    <property type="molecule type" value="Genomic_DNA"/>
</dbReference>